<proteinExistence type="predicted"/>
<name>A0AAE3EJV7_9FLAO</name>
<dbReference type="EMBL" id="JAKKDU010000001">
    <property type="protein sequence ID" value="MCF7566881.1"/>
    <property type="molecule type" value="Genomic_DNA"/>
</dbReference>
<evidence type="ECO:0000313" key="2">
    <source>
        <dbReference type="EMBL" id="MCF7566881.1"/>
    </source>
</evidence>
<feature type="transmembrane region" description="Helical" evidence="1">
    <location>
        <begin position="7"/>
        <end position="28"/>
    </location>
</feature>
<feature type="transmembrane region" description="Helical" evidence="1">
    <location>
        <begin position="48"/>
        <end position="71"/>
    </location>
</feature>
<keyword evidence="1" id="KW-1133">Transmembrane helix</keyword>
<dbReference type="AlphaFoldDB" id="A0AAE3EJV7"/>
<evidence type="ECO:0000313" key="3">
    <source>
        <dbReference type="Proteomes" id="UP001199795"/>
    </source>
</evidence>
<keyword evidence="1" id="KW-0812">Transmembrane</keyword>
<evidence type="ECO:0008006" key="4">
    <source>
        <dbReference type="Google" id="ProtNLM"/>
    </source>
</evidence>
<accession>A0AAE3EJV7</accession>
<gene>
    <name evidence="2" type="ORF">L3X37_00685</name>
</gene>
<comment type="caution">
    <text evidence="2">The sequence shown here is derived from an EMBL/GenBank/DDBJ whole genome shotgun (WGS) entry which is preliminary data.</text>
</comment>
<sequence length="157" mass="17942">MKKIKILLGFTLCFGVFYLFHLSSQVIYFKSWKKINEIYSIDSFFGKLNWLIEVCLSLILLTSVIFIFLALSKILKKGYFNITTSKSFKRAGFTLCFVSALDLVKSVLEISAGFHAEYYIGYSMFNVLLFLLSLGLLSISQIIRNGSLLKQENDLTI</sequence>
<keyword evidence="3" id="KW-1185">Reference proteome</keyword>
<feature type="transmembrane region" description="Helical" evidence="1">
    <location>
        <begin position="120"/>
        <end position="143"/>
    </location>
</feature>
<evidence type="ECO:0000256" key="1">
    <source>
        <dbReference type="SAM" id="Phobius"/>
    </source>
</evidence>
<keyword evidence="1" id="KW-0472">Membrane</keyword>
<feature type="transmembrane region" description="Helical" evidence="1">
    <location>
        <begin position="92"/>
        <end position="114"/>
    </location>
</feature>
<dbReference type="RefSeq" id="WP_237238239.1">
    <property type="nucleotide sequence ID" value="NZ_JAKKDU010000001.1"/>
</dbReference>
<reference evidence="2" key="1">
    <citation type="submission" date="2022-01" db="EMBL/GenBank/DDBJ databases">
        <title>Draft genome sequence of Sabulilitoribacter arenilitoris KCTC 52401.</title>
        <authorList>
            <person name="Oh J.-S."/>
        </authorList>
    </citation>
    <scope>NUCLEOTIDE SEQUENCE</scope>
    <source>
        <strain evidence="2">HMF6543</strain>
    </source>
</reference>
<organism evidence="2 3">
    <name type="scientific">Wocania arenilitoris</name>
    <dbReference type="NCBI Taxonomy" id="2044858"/>
    <lineage>
        <taxon>Bacteria</taxon>
        <taxon>Pseudomonadati</taxon>
        <taxon>Bacteroidota</taxon>
        <taxon>Flavobacteriia</taxon>
        <taxon>Flavobacteriales</taxon>
        <taxon>Flavobacteriaceae</taxon>
        <taxon>Wocania</taxon>
    </lineage>
</organism>
<protein>
    <recommendedName>
        <fullName evidence="4">DUF2975 domain-containing protein</fullName>
    </recommendedName>
</protein>
<dbReference type="Proteomes" id="UP001199795">
    <property type="component" value="Unassembled WGS sequence"/>
</dbReference>